<proteinExistence type="predicted"/>
<dbReference type="EMBL" id="BGPR01066861">
    <property type="protein sequence ID" value="GBO41282.1"/>
    <property type="molecule type" value="Genomic_DNA"/>
</dbReference>
<sequence>MQKEDSEEWMSIDKGIPVADSKICQAIKVDNSDGDECVEENSPTNAKMRQALDI</sequence>
<evidence type="ECO:0000313" key="2">
    <source>
        <dbReference type="EMBL" id="GBO41282.1"/>
    </source>
</evidence>
<keyword evidence="3" id="KW-1185">Reference proteome</keyword>
<protein>
    <submittedName>
        <fullName evidence="2">Uncharacterized protein</fullName>
    </submittedName>
</protein>
<comment type="caution">
    <text evidence="2">The sequence shown here is derived from an EMBL/GenBank/DDBJ whole genome shotgun (WGS) entry which is preliminary data.</text>
</comment>
<reference evidence="2 3" key="1">
    <citation type="journal article" date="2019" name="Sci. Rep.">
        <title>Orb-weaving spider Araneus ventricosus genome elucidates the spidroin gene catalogue.</title>
        <authorList>
            <person name="Kono N."/>
            <person name="Nakamura H."/>
            <person name="Ohtoshi R."/>
            <person name="Moran D.A.P."/>
            <person name="Shinohara A."/>
            <person name="Yoshida Y."/>
            <person name="Fujiwara M."/>
            <person name="Mori M."/>
            <person name="Tomita M."/>
            <person name="Arakawa K."/>
        </authorList>
    </citation>
    <scope>NUCLEOTIDE SEQUENCE [LARGE SCALE GENOMIC DNA]</scope>
</reference>
<dbReference type="Proteomes" id="UP000499080">
    <property type="component" value="Unassembled WGS sequence"/>
</dbReference>
<evidence type="ECO:0000313" key="3">
    <source>
        <dbReference type="Proteomes" id="UP000499080"/>
    </source>
</evidence>
<feature type="region of interest" description="Disordered" evidence="1">
    <location>
        <begin position="33"/>
        <end position="54"/>
    </location>
</feature>
<organism evidence="2 3">
    <name type="scientific">Araneus ventricosus</name>
    <name type="common">Orbweaver spider</name>
    <name type="synonym">Epeira ventricosa</name>
    <dbReference type="NCBI Taxonomy" id="182803"/>
    <lineage>
        <taxon>Eukaryota</taxon>
        <taxon>Metazoa</taxon>
        <taxon>Ecdysozoa</taxon>
        <taxon>Arthropoda</taxon>
        <taxon>Chelicerata</taxon>
        <taxon>Arachnida</taxon>
        <taxon>Araneae</taxon>
        <taxon>Araneomorphae</taxon>
        <taxon>Entelegynae</taxon>
        <taxon>Araneoidea</taxon>
        <taxon>Araneidae</taxon>
        <taxon>Araneus</taxon>
    </lineage>
</organism>
<gene>
    <name evidence="2" type="ORF">AVEN_191608_1</name>
</gene>
<dbReference type="AlphaFoldDB" id="A0A4Y2WZR7"/>
<feature type="non-terminal residue" evidence="2">
    <location>
        <position position="1"/>
    </location>
</feature>
<name>A0A4Y2WZR7_ARAVE</name>
<accession>A0A4Y2WZR7</accession>
<evidence type="ECO:0000256" key="1">
    <source>
        <dbReference type="SAM" id="MobiDB-lite"/>
    </source>
</evidence>